<evidence type="ECO:0000313" key="2">
    <source>
        <dbReference type="EMBL" id="KAJ8426885.1"/>
    </source>
</evidence>
<dbReference type="PANTHER" id="PTHR33240">
    <property type="entry name" value="OS08G0508500 PROTEIN"/>
    <property type="match status" value="1"/>
</dbReference>
<dbReference type="Proteomes" id="UP001153076">
    <property type="component" value="Unassembled WGS sequence"/>
</dbReference>
<name>A0A9Q1GXF8_9CARY</name>
<accession>A0A9Q1GXF8</accession>
<dbReference type="EMBL" id="JAKOGI010001226">
    <property type="protein sequence ID" value="KAJ8426885.1"/>
    <property type="molecule type" value="Genomic_DNA"/>
</dbReference>
<feature type="region of interest" description="Disordered" evidence="1">
    <location>
        <begin position="154"/>
        <end position="173"/>
    </location>
</feature>
<dbReference type="PANTHER" id="PTHR33240:SF17">
    <property type="entry name" value="EUKARYOTIC PEPTIDE CHAIN RELEASE FACTOR GTP-BINDING SUBUNIT-LIKE"/>
    <property type="match status" value="1"/>
</dbReference>
<gene>
    <name evidence="2" type="ORF">Cgig2_002733</name>
</gene>
<evidence type="ECO:0000313" key="3">
    <source>
        <dbReference type="Proteomes" id="UP001153076"/>
    </source>
</evidence>
<keyword evidence="3" id="KW-1185">Reference proteome</keyword>
<organism evidence="2 3">
    <name type="scientific">Carnegiea gigantea</name>
    <dbReference type="NCBI Taxonomy" id="171969"/>
    <lineage>
        <taxon>Eukaryota</taxon>
        <taxon>Viridiplantae</taxon>
        <taxon>Streptophyta</taxon>
        <taxon>Embryophyta</taxon>
        <taxon>Tracheophyta</taxon>
        <taxon>Spermatophyta</taxon>
        <taxon>Magnoliopsida</taxon>
        <taxon>eudicotyledons</taxon>
        <taxon>Gunneridae</taxon>
        <taxon>Pentapetalae</taxon>
        <taxon>Caryophyllales</taxon>
        <taxon>Cactineae</taxon>
        <taxon>Cactaceae</taxon>
        <taxon>Cactoideae</taxon>
        <taxon>Echinocereeae</taxon>
        <taxon>Carnegiea</taxon>
    </lineage>
</organism>
<reference evidence="2" key="1">
    <citation type="submission" date="2022-04" db="EMBL/GenBank/DDBJ databases">
        <title>Carnegiea gigantea Genome sequencing and assembly v2.</title>
        <authorList>
            <person name="Copetti D."/>
            <person name="Sanderson M.J."/>
            <person name="Burquez A."/>
            <person name="Wojciechowski M.F."/>
        </authorList>
    </citation>
    <scope>NUCLEOTIDE SEQUENCE</scope>
    <source>
        <strain evidence="2">SGP5-SGP5p</strain>
        <tissue evidence="2">Aerial part</tissue>
    </source>
</reference>
<proteinExistence type="predicted"/>
<comment type="caution">
    <text evidence="2">The sequence shown here is derived from an EMBL/GenBank/DDBJ whole genome shotgun (WGS) entry which is preliminary data.</text>
</comment>
<evidence type="ECO:0000256" key="1">
    <source>
        <dbReference type="SAM" id="MobiDB-lite"/>
    </source>
</evidence>
<protein>
    <submittedName>
        <fullName evidence="2">Uncharacterized protein</fullName>
    </submittedName>
</protein>
<dbReference type="AlphaFoldDB" id="A0A9Q1GXF8"/>
<sequence>MVPTMVFSRKEAPRFASPHNDPLVVEMKIASAILLDIITWDFLKKLTYPGRDIVSLVHPILGFCGQEVNPTRMIHLPVRFGDKLKSKNLEVDFLVVDVPMAYNVILGRSLQSPDEEETGDHSYKCAINSYTFCGWLIHCGIRLGDHESARPFLLSTDSPGVDGPSGDEELVDTPSEDELLDELSEEELEEASPEGYITSISELRTLGVEEYSQLDHEGVSGTPATTRPSIKAGRLGNCECRPSAWGPANPSRTSVIYDHGIEDYLHHLREVGIVGISSGHLEVKTGTQDVVV</sequence>